<proteinExistence type="inferred from homology"/>
<comment type="similarity">
    <text evidence="4">Belongs to the zinc-containing alcohol dehydrogenase family.</text>
</comment>
<dbReference type="InterPro" id="IPR050129">
    <property type="entry name" value="Zn_alcohol_dh"/>
</dbReference>
<dbReference type="GO" id="GO:0016491">
    <property type="term" value="F:oxidoreductase activity"/>
    <property type="evidence" value="ECO:0007669"/>
    <property type="project" value="UniProtKB-KW"/>
</dbReference>
<sequence length="361" mass="38944">MVLESTNGYESHAGDGGVPKTMKALQYSEAEKFAVVQIDVPSIGDDDVLVKISACGVCGTDLHYHKGEFLAKWPLIPGHEAAGTIAAIGANVKNVSVGDRVAADPMQPCLTCFHCMRRKPLLCENMTAFGGNVPGGFAEYCRYPARQVHPIGDLPDLEAILVEPAACATHGIERMQIEVGSRVLLFGCGPTGILLAQLVKMNGAAHLTIASKGGPKLDLARQLQIADEYVTISDTEAHVQMKALAASNPHGFDIVIEATGSPTVLESSLDFVRKGGKLVVYGVYDDSVKIAWSPFRIWEHEVTILASFCSMGHMPHVLEYVKSGRLKMGGVVNKTFRIEQWEECLDVVRKGEVVKAAIVFN</sequence>
<dbReference type="Gene3D" id="3.40.50.720">
    <property type="entry name" value="NAD(P)-binding Rossmann-like Domain"/>
    <property type="match status" value="1"/>
</dbReference>
<dbReference type="PROSITE" id="PS00059">
    <property type="entry name" value="ADH_ZINC"/>
    <property type="match status" value="1"/>
</dbReference>
<evidence type="ECO:0000313" key="7">
    <source>
        <dbReference type="Proteomes" id="UP000663193"/>
    </source>
</evidence>
<dbReference type="InterPro" id="IPR013154">
    <property type="entry name" value="ADH-like_N"/>
</dbReference>
<dbReference type="Pfam" id="PF08240">
    <property type="entry name" value="ADH_N"/>
    <property type="match status" value="1"/>
</dbReference>
<dbReference type="AlphaFoldDB" id="A0A7U2I7M5"/>
<dbReference type="VEuPathDB" id="FungiDB:JI435_109060"/>
<keyword evidence="1 4" id="KW-0479">Metal-binding</keyword>
<evidence type="ECO:0000313" key="6">
    <source>
        <dbReference type="EMBL" id="QRD04984.1"/>
    </source>
</evidence>
<dbReference type="SUPFAM" id="SSF50129">
    <property type="entry name" value="GroES-like"/>
    <property type="match status" value="1"/>
</dbReference>
<dbReference type="CDD" id="cd08234">
    <property type="entry name" value="threonine_DH_like"/>
    <property type="match status" value="1"/>
</dbReference>
<dbReference type="InterPro" id="IPR002328">
    <property type="entry name" value="ADH_Zn_CS"/>
</dbReference>
<dbReference type="Proteomes" id="UP000663193">
    <property type="component" value="Chromosome 18"/>
</dbReference>
<name>A0A7U2I7M5_PHANO</name>
<dbReference type="SUPFAM" id="SSF51735">
    <property type="entry name" value="NAD(P)-binding Rossmann-fold domains"/>
    <property type="match status" value="1"/>
</dbReference>
<dbReference type="OrthoDB" id="256333at2759"/>
<dbReference type="GO" id="GO:0008270">
    <property type="term" value="F:zinc ion binding"/>
    <property type="evidence" value="ECO:0007669"/>
    <property type="project" value="InterPro"/>
</dbReference>
<evidence type="ECO:0000256" key="4">
    <source>
        <dbReference type="RuleBase" id="RU361277"/>
    </source>
</evidence>
<evidence type="ECO:0000256" key="1">
    <source>
        <dbReference type="ARBA" id="ARBA00022723"/>
    </source>
</evidence>
<keyword evidence="2 4" id="KW-0862">Zinc</keyword>
<dbReference type="InterPro" id="IPR020843">
    <property type="entry name" value="ER"/>
</dbReference>
<keyword evidence="3" id="KW-0560">Oxidoreductase</keyword>
<organism evidence="6 7">
    <name type="scientific">Phaeosphaeria nodorum (strain SN15 / ATCC MYA-4574 / FGSC 10173)</name>
    <name type="common">Glume blotch fungus</name>
    <name type="synonym">Parastagonospora nodorum</name>
    <dbReference type="NCBI Taxonomy" id="321614"/>
    <lineage>
        <taxon>Eukaryota</taxon>
        <taxon>Fungi</taxon>
        <taxon>Dikarya</taxon>
        <taxon>Ascomycota</taxon>
        <taxon>Pezizomycotina</taxon>
        <taxon>Dothideomycetes</taxon>
        <taxon>Pleosporomycetidae</taxon>
        <taxon>Pleosporales</taxon>
        <taxon>Pleosporineae</taxon>
        <taxon>Phaeosphaeriaceae</taxon>
        <taxon>Parastagonospora</taxon>
    </lineage>
</organism>
<evidence type="ECO:0000256" key="2">
    <source>
        <dbReference type="ARBA" id="ARBA00022833"/>
    </source>
</evidence>
<comment type="cofactor">
    <cofactor evidence="4">
        <name>Zn(2+)</name>
        <dbReference type="ChEBI" id="CHEBI:29105"/>
    </cofactor>
</comment>
<gene>
    <name evidence="6" type="ORF">JI435_109060</name>
</gene>
<dbReference type="PANTHER" id="PTHR43401:SF2">
    <property type="entry name" value="L-THREONINE 3-DEHYDROGENASE"/>
    <property type="match status" value="1"/>
</dbReference>
<feature type="domain" description="Enoyl reductase (ER)" evidence="5">
    <location>
        <begin position="28"/>
        <end position="358"/>
    </location>
</feature>
<dbReference type="InterPro" id="IPR011032">
    <property type="entry name" value="GroES-like_sf"/>
</dbReference>
<keyword evidence="7" id="KW-1185">Reference proteome</keyword>
<dbReference type="Pfam" id="PF00107">
    <property type="entry name" value="ADH_zinc_N"/>
    <property type="match status" value="1"/>
</dbReference>
<reference evidence="7" key="1">
    <citation type="journal article" date="2021" name="BMC Genomics">
        <title>Chromosome-level genome assembly and manually-curated proteome of model necrotroph Parastagonospora nodorum Sn15 reveals a genome-wide trove of candidate effector homologs, and redundancy of virulence-related functions within an accessory chromosome.</title>
        <authorList>
            <person name="Bertazzoni S."/>
            <person name="Jones D.A.B."/>
            <person name="Phan H.T."/>
            <person name="Tan K.-C."/>
            <person name="Hane J.K."/>
        </authorList>
    </citation>
    <scope>NUCLEOTIDE SEQUENCE [LARGE SCALE GENOMIC DNA]</scope>
    <source>
        <strain evidence="7">SN15 / ATCC MYA-4574 / FGSC 10173)</strain>
    </source>
</reference>
<dbReference type="PANTHER" id="PTHR43401">
    <property type="entry name" value="L-THREONINE 3-DEHYDROGENASE"/>
    <property type="match status" value="1"/>
</dbReference>
<dbReference type="Gene3D" id="3.90.180.10">
    <property type="entry name" value="Medium-chain alcohol dehydrogenases, catalytic domain"/>
    <property type="match status" value="1"/>
</dbReference>
<evidence type="ECO:0000259" key="5">
    <source>
        <dbReference type="SMART" id="SM00829"/>
    </source>
</evidence>
<evidence type="ECO:0000256" key="3">
    <source>
        <dbReference type="ARBA" id="ARBA00023002"/>
    </source>
</evidence>
<dbReference type="InterPro" id="IPR036291">
    <property type="entry name" value="NAD(P)-bd_dom_sf"/>
</dbReference>
<dbReference type="EMBL" id="CP069040">
    <property type="protein sequence ID" value="QRD04984.1"/>
    <property type="molecule type" value="Genomic_DNA"/>
</dbReference>
<dbReference type="InterPro" id="IPR013149">
    <property type="entry name" value="ADH-like_C"/>
</dbReference>
<dbReference type="SMART" id="SM00829">
    <property type="entry name" value="PKS_ER"/>
    <property type="match status" value="1"/>
</dbReference>
<accession>A0A7U2I7M5</accession>
<protein>
    <recommendedName>
        <fullName evidence="5">Enoyl reductase (ER) domain-containing protein</fullName>
    </recommendedName>
</protein>